<organism evidence="1 2">
    <name type="scientific">Oldenlandia corymbosa var. corymbosa</name>
    <dbReference type="NCBI Taxonomy" id="529605"/>
    <lineage>
        <taxon>Eukaryota</taxon>
        <taxon>Viridiplantae</taxon>
        <taxon>Streptophyta</taxon>
        <taxon>Embryophyta</taxon>
        <taxon>Tracheophyta</taxon>
        <taxon>Spermatophyta</taxon>
        <taxon>Magnoliopsida</taxon>
        <taxon>eudicotyledons</taxon>
        <taxon>Gunneridae</taxon>
        <taxon>Pentapetalae</taxon>
        <taxon>asterids</taxon>
        <taxon>lamiids</taxon>
        <taxon>Gentianales</taxon>
        <taxon>Rubiaceae</taxon>
        <taxon>Rubioideae</taxon>
        <taxon>Spermacoceae</taxon>
        <taxon>Hedyotis-Oldenlandia complex</taxon>
        <taxon>Oldenlandia</taxon>
    </lineage>
</organism>
<protein>
    <submittedName>
        <fullName evidence="1">OLC1v1027330C1</fullName>
    </submittedName>
</protein>
<dbReference type="Pfam" id="PF05553">
    <property type="entry name" value="DUF761"/>
    <property type="match status" value="1"/>
</dbReference>
<proteinExistence type="predicted"/>
<reference evidence="1" key="1">
    <citation type="submission" date="2023-03" db="EMBL/GenBank/DDBJ databases">
        <authorList>
            <person name="Julca I."/>
        </authorList>
    </citation>
    <scope>NUCLEOTIDE SEQUENCE</scope>
</reference>
<name>A0AAV1CB28_OLDCO</name>
<dbReference type="InterPro" id="IPR008480">
    <property type="entry name" value="DUF761_pln"/>
</dbReference>
<dbReference type="AlphaFoldDB" id="A0AAV1CB28"/>
<dbReference type="Proteomes" id="UP001161247">
    <property type="component" value="Chromosome 1"/>
</dbReference>
<keyword evidence="2" id="KW-1185">Reference proteome</keyword>
<dbReference type="EMBL" id="OX459118">
    <property type="protein sequence ID" value="CAI9092153.1"/>
    <property type="molecule type" value="Genomic_DNA"/>
</dbReference>
<dbReference type="PANTHER" id="PTHR33450">
    <property type="entry name" value="EMB|CAB67623.1-RELATED"/>
    <property type="match status" value="1"/>
</dbReference>
<sequence length="200" mass="22457">MELEKKSSSSAASVYAKRFMSMLRSMTKAKSILTAIKCKSEAVKARLLVFSLLRNVKKPSPLVALTHKIQSSFLPKSSSPVIGGDDLQCCSQCCCSQPDQEAQDQQALVVYNYGDDYLLQEGNDDADEAKDELEQLVLQQAGDPDASVIDLVRNSKENFSLEDDIDHVADLFIMKIHKRMRLQKLESFKRYQEMLQRSAA</sequence>
<accession>A0AAV1CB28</accession>
<gene>
    <name evidence="1" type="ORF">OLC1_LOCUS3894</name>
</gene>
<dbReference type="PANTHER" id="PTHR33450:SF12">
    <property type="entry name" value="COTTON FIBER PROTEIN"/>
    <property type="match status" value="1"/>
</dbReference>
<evidence type="ECO:0000313" key="2">
    <source>
        <dbReference type="Proteomes" id="UP001161247"/>
    </source>
</evidence>
<evidence type="ECO:0000313" key="1">
    <source>
        <dbReference type="EMBL" id="CAI9092153.1"/>
    </source>
</evidence>